<dbReference type="Pfam" id="PF05239">
    <property type="entry name" value="PRC"/>
    <property type="match status" value="1"/>
</dbReference>
<dbReference type="Proteomes" id="UP001361570">
    <property type="component" value="Unassembled WGS sequence"/>
</dbReference>
<feature type="region of interest" description="Disordered" evidence="1">
    <location>
        <begin position="285"/>
        <end position="313"/>
    </location>
</feature>
<sequence>MITERDIDTLIGSTAVDSDGDKLGSVSEVYLDDQSGRPEWATVKTGLFGTRETFVPLREAELSGDSLRVPYAKAMVKDAPSIEADGHLSPSEESELYAYYGVGDGTGMVGDQGRTTDTDRAPGAAGGIGTDLDDRGNHTAGGTARLGDDLNDRGQHTARAGDHDDSTLTGTRNDAGTVGRDTSGPTTDDAMTRSEERLSVGTEATEVGRARLRKHVVTENVTRSVPVSREEVRIEREPITDANRGDALDGPALSEEEHEVTLHAERPVVDKETVPVERVRLGTETVTEEQQVNAQVAHEEIEQVEDGRRDTRR</sequence>
<dbReference type="EMBL" id="JBAPLU010000022">
    <property type="protein sequence ID" value="MEI4273595.1"/>
    <property type="molecule type" value="Genomic_DNA"/>
</dbReference>
<dbReference type="InterPro" id="IPR014747">
    <property type="entry name" value="Bac_photo_RC_H_C"/>
</dbReference>
<organism evidence="4 5">
    <name type="scientific">Klenkia sesuvii</name>
    <dbReference type="NCBI Taxonomy" id="3103137"/>
    <lineage>
        <taxon>Bacteria</taxon>
        <taxon>Bacillati</taxon>
        <taxon>Actinomycetota</taxon>
        <taxon>Actinomycetes</taxon>
        <taxon>Geodermatophilales</taxon>
        <taxon>Geodermatophilaceae</taxon>
        <taxon>Klenkia</taxon>
    </lineage>
</organism>
<dbReference type="RefSeq" id="WP_336405712.1">
    <property type="nucleotide sequence ID" value="NZ_JBAPLU010000022.1"/>
</dbReference>
<evidence type="ECO:0000259" key="3">
    <source>
        <dbReference type="Pfam" id="PF09557"/>
    </source>
</evidence>
<dbReference type="PANTHER" id="PTHR38463:SF1">
    <property type="entry name" value="STRESS RESPONSE PROTEIN YSNF"/>
    <property type="match status" value="1"/>
</dbReference>
<dbReference type="SUPFAM" id="SSF50346">
    <property type="entry name" value="PRC-barrel domain"/>
    <property type="match status" value="1"/>
</dbReference>
<evidence type="ECO:0000313" key="5">
    <source>
        <dbReference type="Proteomes" id="UP001361570"/>
    </source>
</evidence>
<dbReference type="InterPro" id="IPR011033">
    <property type="entry name" value="PRC_barrel-like_sf"/>
</dbReference>
<dbReference type="InterPro" id="IPR027275">
    <property type="entry name" value="PRC-brl_dom"/>
</dbReference>
<dbReference type="Gene3D" id="3.90.50.10">
    <property type="entry name" value="Photosynthetic Reaction Center, subunit H, domain 2"/>
    <property type="match status" value="1"/>
</dbReference>
<feature type="compositionally biased region" description="Basic and acidic residues" evidence="1">
    <location>
        <begin position="297"/>
        <end position="313"/>
    </location>
</feature>
<feature type="region of interest" description="Disordered" evidence="1">
    <location>
        <begin position="240"/>
        <end position="260"/>
    </location>
</feature>
<accession>A0ABU8DXM8</accession>
<evidence type="ECO:0000256" key="1">
    <source>
        <dbReference type="SAM" id="MobiDB-lite"/>
    </source>
</evidence>
<dbReference type="InterPro" id="IPR052967">
    <property type="entry name" value="Stress_Response_Assoc"/>
</dbReference>
<dbReference type="InterPro" id="IPR019060">
    <property type="entry name" value="DUF2382"/>
</dbReference>
<feature type="compositionally biased region" description="Polar residues" evidence="1">
    <location>
        <begin position="285"/>
        <end position="294"/>
    </location>
</feature>
<name>A0ABU8DXM8_9ACTN</name>
<dbReference type="Pfam" id="PF09557">
    <property type="entry name" value="DUF2382"/>
    <property type="match status" value="1"/>
</dbReference>
<proteinExistence type="predicted"/>
<feature type="compositionally biased region" description="Basic and acidic residues" evidence="1">
    <location>
        <begin position="146"/>
        <end position="166"/>
    </location>
</feature>
<dbReference type="PANTHER" id="PTHR38463">
    <property type="entry name" value="STRESS RESPONSE PROTEIN YSNF"/>
    <property type="match status" value="1"/>
</dbReference>
<feature type="region of interest" description="Disordered" evidence="1">
    <location>
        <begin position="108"/>
        <end position="203"/>
    </location>
</feature>
<evidence type="ECO:0000313" key="4">
    <source>
        <dbReference type="EMBL" id="MEI4273595.1"/>
    </source>
</evidence>
<keyword evidence="5" id="KW-1185">Reference proteome</keyword>
<reference evidence="4 5" key="1">
    <citation type="submission" date="2024-03" db="EMBL/GenBank/DDBJ databases">
        <title>Draft genome sequence of Klenkia sp. LSe6-5.</title>
        <authorList>
            <person name="Duangmal K."/>
            <person name="Chantavorakit T."/>
        </authorList>
    </citation>
    <scope>NUCLEOTIDE SEQUENCE [LARGE SCALE GENOMIC DNA]</scope>
    <source>
        <strain evidence="4 5">LSe6-5</strain>
    </source>
</reference>
<comment type="caution">
    <text evidence="4">The sequence shown here is derived from an EMBL/GenBank/DDBJ whole genome shotgun (WGS) entry which is preliminary data.</text>
</comment>
<gene>
    <name evidence="4" type="ORF">TEK04_17875</name>
</gene>
<feature type="domain" description="DUF2382" evidence="3">
    <location>
        <begin position="191"/>
        <end position="302"/>
    </location>
</feature>
<evidence type="ECO:0000259" key="2">
    <source>
        <dbReference type="Pfam" id="PF05239"/>
    </source>
</evidence>
<feature type="domain" description="PRC-barrel" evidence="2">
    <location>
        <begin position="4"/>
        <end position="74"/>
    </location>
</feature>
<protein>
    <submittedName>
        <fullName evidence="4">PRC and DUF2382 domain-containing protein</fullName>
    </submittedName>
</protein>